<keyword evidence="2" id="KW-1185">Reference proteome</keyword>
<dbReference type="Proteomes" id="UP000593892">
    <property type="component" value="Chromosome"/>
</dbReference>
<protein>
    <submittedName>
        <fullName evidence="1">Uncharacterized protein</fullName>
    </submittedName>
</protein>
<dbReference type="KEGG" id="pfer:IRI77_15485"/>
<organism evidence="1 2">
    <name type="scientific">Paludibaculum fermentans</name>
    <dbReference type="NCBI Taxonomy" id="1473598"/>
    <lineage>
        <taxon>Bacteria</taxon>
        <taxon>Pseudomonadati</taxon>
        <taxon>Acidobacteriota</taxon>
        <taxon>Terriglobia</taxon>
        <taxon>Bryobacterales</taxon>
        <taxon>Bryobacteraceae</taxon>
        <taxon>Paludibaculum</taxon>
    </lineage>
</organism>
<name>A0A7S7NWW0_PALFE</name>
<proteinExistence type="predicted"/>
<evidence type="ECO:0000313" key="1">
    <source>
        <dbReference type="EMBL" id="QOY91291.1"/>
    </source>
</evidence>
<dbReference type="EMBL" id="CP063849">
    <property type="protein sequence ID" value="QOY91291.1"/>
    <property type="molecule type" value="Genomic_DNA"/>
</dbReference>
<dbReference type="AlphaFoldDB" id="A0A7S7NWW0"/>
<dbReference type="RefSeq" id="WP_194452945.1">
    <property type="nucleotide sequence ID" value="NZ_CP063849.1"/>
</dbReference>
<evidence type="ECO:0000313" key="2">
    <source>
        <dbReference type="Proteomes" id="UP000593892"/>
    </source>
</evidence>
<gene>
    <name evidence="1" type="ORF">IRI77_15485</name>
</gene>
<reference evidence="1 2" key="1">
    <citation type="submission" date="2020-10" db="EMBL/GenBank/DDBJ databases">
        <title>Complete genome sequence of Paludibaculum fermentans P105T, a facultatively anaerobic acidobacterium capable of dissimilatory Fe(III) reduction.</title>
        <authorList>
            <person name="Dedysh S.N."/>
            <person name="Beletsky A.V."/>
            <person name="Kulichevskaya I.S."/>
            <person name="Mardanov A.V."/>
            <person name="Ravin N.V."/>
        </authorList>
    </citation>
    <scope>NUCLEOTIDE SEQUENCE [LARGE SCALE GENOMIC DNA]</scope>
    <source>
        <strain evidence="1 2">P105</strain>
    </source>
</reference>
<sequence>MIESTYIPCQSILITGWQGSALTTGKVLTMEEFVPFRDRIVVLLEMLRKTKTGRMLFQSLQVTGKRVKIHVGDDYQDNAAKMDPNTTANGTAAAIKPFRPAHHNIELALKGSESAWRGLDAKDDRTDKKAQIKLQMQQLGQATKKSETAPIMRAMLNRAHLGMSLEPRITHSRFRRPEQELAAKLNISPTEFDDMICGIKYMPDSVYYPLCFLLYDYAMPGAGTDAQIRVMNQKTFEYDFRNDIEAEKKLLRGKTETTKTLDAVILAHELVHAWRMMAGRRVVAGGWEEEAMTSGIGPFTNWRMTENSFRADLGLKQRKEYANNRHSSELMQTMHGQVSSKGYKGTMF</sequence>
<accession>A0A7S7NWW0</accession>